<reference evidence="1" key="1">
    <citation type="submission" date="2018-02" db="EMBL/GenBank/DDBJ databases">
        <title>Rhizophora mucronata_Transcriptome.</title>
        <authorList>
            <person name="Meera S.P."/>
            <person name="Sreeshan A."/>
            <person name="Augustine A."/>
        </authorList>
    </citation>
    <scope>NUCLEOTIDE SEQUENCE</scope>
    <source>
        <tissue evidence="1">Leaf</tissue>
    </source>
</reference>
<protein>
    <submittedName>
        <fullName evidence="1">Uncharacterized protein</fullName>
    </submittedName>
</protein>
<accession>A0A2P2PCE3</accession>
<dbReference type="AlphaFoldDB" id="A0A2P2PCE3"/>
<proteinExistence type="predicted"/>
<evidence type="ECO:0000313" key="1">
    <source>
        <dbReference type="EMBL" id="MBX52402.1"/>
    </source>
</evidence>
<organism evidence="1">
    <name type="scientific">Rhizophora mucronata</name>
    <name type="common">Asiatic mangrove</name>
    <dbReference type="NCBI Taxonomy" id="61149"/>
    <lineage>
        <taxon>Eukaryota</taxon>
        <taxon>Viridiplantae</taxon>
        <taxon>Streptophyta</taxon>
        <taxon>Embryophyta</taxon>
        <taxon>Tracheophyta</taxon>
        <taxon>Spermatophyta</taxon>
        <taxon>Magnoliopsida</taxon>
        <taxon>eudicotyledons</taxon>
        <taxon>Gunneridae</taxon>
        <taxon>Pentapetalae</taxon>
        <taxon>rosids</taxon>
        <taxon>fabids</taxon>
        <taxon>Malpighiales</taxon>
        <taxon>Rhizophoraceae</taxon>
        <taxon>Rhizophora</taxon>
    </lineage>
</organism>
<dbReference type="EMBL" id="GGEC01071918">
    <property type="protein sequence ID" value="MBX52402.1"/>
    <property type="molecule type" value="Transcribed_RNA"/>
</dbReference>
<sequence>MRWWLSSFHYIARPSTMLNLVRYT</sequence>
<name>A0A2P2PCE3_RHIMU</name>